<keyword evidence="6" id="KW-1185">Reference proteome</keyword>
<proteinExistence type="inferred from homology"/>
<feature type="domain" description="4'-phosphopantetheinyl transferase N-terminal" evidence="4">
    <location>
        <begin position="27"/>
        <end position="97"/>
    </location>
</feature>
<dbReference type="Gene3D" id="3.90.470.20">
    <property type="entry name" value="4'-phosphopantetheinyl transferase domain"/>
    <property type="match status" value="2"/>
</dbReference>
<comment type="caution">
    <text evidence="5">The sequence shown here is derived from an EMBL/GenBank/DDBJ whole genome shotgun (WGS) entry which is preliminary data.</text>
</comment>
<name>A0ABR7QE66_9FLAO</name>
<protein>
    <submittedName>
        <fullName evidence="5">4'-phosphopantetheinyl transferase superfamily protein</fullName>
    </submittedName>
</protein>
<evidence type="ECO:0000313" key="6">
    <source>
        <dbReference type="Proteomes" id="UP000619238"/>
    </source>
</evidence>
<sequence>MIHIYYAYIHEKSHKELIEKHLFRFPEIYQQKIHRYRRWQDAQLSLLGRLLLVHGMNKLNKNFDDYQLEYTDYNKPFFVDSNLKFNISHSGNIVVCAITEGFEVGIDLELINEIKIESFKSQMTAYEWKRVNESENKTNAFYEYWTKKEAVVKAHGEGLSIPLKKIEIINGKTVVKDSSFITKEVFLDKKYKSYLAILAKKTMDINFRDSKKVTIKKVHFESILVL</sequence>
<dbReference type="Pfam" id="PF01648">
    <property type="entry name" value="ACPS"/>
    <property type="match status" value="1"/>
</dbReference>
<dbReference type="GO" id="GO:0016740">
    <property type="term" value="F:transferase activity"/>
    <property type="evidence" value="ECO:0007669"/>
    <property type="project" value="UniProtKB-KW"/>
</dbReference>
<dbReference type="Proteomes" id="UP000619238">
    <property type="component" value="Unassembled WGS sequence"/>
</dbReference>
<evidence type="ECO:0000313" key="5">
    <source>
        <dbReference type="EMBL" id="MBC8756856.1"/>
    </source>
</evidence>
<comment type="similarity">
    <text evidence="1">Belongs to the P-Pant transferase superfamily. Gsp/Sfp/HetI/AcpT family.</text>
</comment>
<organism evidence="5 6">
    <name type="scientific">Kordia aestuariivivens</name>
    <dbReference type="NCBI Taxonomy" id="2759037"/>
    <lineage>
        <taxon>Bacteria</taxon>
        <taxon>Pseudomonadati</taxon>
        <taxon>Bacteroidota</taxon>
        <taxon>Flavobacteriia</taxon>
        <taxon>Flavobacteriales</taxon>
        <taxon>Flavobacteriaceae</taxon>
        <taxon>Kordia</taxon>
    </lineage>
</organism>
<evidence type="ECO:0000259" key="3">
    <source>
        <dbReference type="Pfam" id="PF01648"/>
    </source>
</evidence>
<dbReference type="RefSeq" id="WP_187563898.1">
    <property type="nucleotide sequence ID" value="NZ_JACGWS010000014.1"/>
</dbReference>
<evidence type="ECO:0000259" key="4">
    <source>
        <dbReference type="Pfam" id="PF22624"/>
    </source>
</evidence>
<dbReference type="InterPro" id="IPR008278">
    <property type="entry name" value="4-PPantetheinyl_Trfase_dom"/>
</dbReference>
<dbReference type="PANTHER" id="PTHR12215">
    <property type="entry name" value="PHOSPHOPANTETHEINE TRANSFERASE"/>
    <property type="match status" value="1"/>
</dbReference>
<gene>
    <name evidence="5" type="ORF">H2O64_19435</name>
</gene>
<evidence type="ECO:0000256" key="2">
    <source>
        <dbReference type="ARBA" id="ARBA00022679"/>
    </source>
</evidence>
<dbReference type="InterPro" id="IPR055066">
    <property type="entry name" value="AASDHPPT_N"/>
</dbReference>
<dbReference type="InterPro" id="IPR050559">
    <property type="entry name" value="P-Pant_transferase_sf"/>
</dbReference>
<dbReference type="EMBL" id="JACGWS010000014">
    <property type="protein sequence ID" value="MBC8756856.1"/>
    <property type="molecule type" value="Genomic_DNA"/>
</dbReference>
<dbReference type="SUPFAM" id="SSF56214">
    <property type="entry name" value="4'-phosphopantetheinyl transferase"/>
    <property type="match status" value="2"/>
</dbReference>
<dbReference type="InterPro" id="IPR037143">
    <property type="entry name" value="4-PPantetheinyl_Trfase_dom_sf"/>
</dbReference>
<reference evidence="5 6" key="1">
    <citation type="submission" date="2020-07" db="EMBL/GenBank/DDBJ databases">
        <title>Description of Kordia aestuariivivens sp. nov., isolated from a tidal flat.</title>
        <authorList>
            <person name="Park S."/>
            <person name="Yoon J.-H."/>
        </authorList>
    </citation>
    <scope>NUCLEOTIDE SEQUENCE [LARGE SCALE GENOMIC DNA]</scope>
    <source>
        <strain evidence="5 6">YSTF-M3</strain>
    </source>
</reference>
<accession>A0ABR7QE66</accession>
<dbReference type="PANTHER" id="PTHR12215:SF10">
    <property type="entry name" value="L-AMINOADIPATE-SEMIALDEHYDE DEHYDROGENASE-PHOSPHOPANTETHEINYL TRANSFERASE"/>
    <property type="match status" value="1"/>
</dbReference>
<evidence type="ECO:0000256" key="1">
    <source>
        <dbReference type="ARBA" id="ARBA00010990"/>
    </source>
</evidence>
<dbReference type="Pfam" id="PF22624">
    <property type="entry name" value="AASDHPPT_N"/>
    <property type="match status" value="1"/>
</dbReference>
<keyword evidence="2 5" id="KW-0808">Transferase</keyword>
<feature type="domain" description="4'-phosphopantetheinyl transferase" evidence="3">
    <location>
        <begin position="104"/>
        <end position="188"/>
    </location>
</feature>